<feature type="chain" id="PRO_5029496479" description="Secreted protein" evidence="1">
    <location>
        <begin position="37"/>
        <end position="126"/>
    </location>
</feature>
<name>A0A7J8E8U9_ROUAE</name>
<gene>
    <name evidence="2" type="ORF">HJG63_008228</name>
</gene>
<reference evidence="2 3" key="1">
    <citation type="journal article" date="2020" name="Nature">
        <title>Six reference-quality genomes reveal evolution of bat adaptations.</title>
        <authorList>
            <person name="Jebb D."/>
            <person name="Huang Z."/>
            <person name="Pippel M."/>
            <person name="Hughes G.M."/>
            <person name="Lavrichenko K."/>
            <person name="Devanna P."/>
            <person name="Winkler S."/>
            <person name="Jermiin L.S."/>
            <person name="Skirmuntt E.C."/>
            <person name="Katzourakis A."/>
            <person name="Burkitt-Gray L."/>
            <person name="Ray D.A."/>
            <person name="Sullivan K.A.M."/>
            <person name="Roscito J.G."/>
            <person name="Kirilenko B.M."/>
            <person name="Davalos L.M."/>
            <person name="Corthals A.P."/>
            <person name="Power M.L."/>
            <person name="Jones G."/>
            <person name="Ransome R.D."/>
            <person name="Dechmann D.K.N."/>
            <person name="Locatelli A.G."/>
            <person name="Puechmaille S.J."/>
            <person name="Fedrigo O."/>
            <person name="Jarvis E.D."/>
            <person name="Hiller M."/>
            <person name="Vernes S.C."/>
            <person name="Myers E.W."/>
            <person name="Teeling E.C."/>
        </authorList>
    </citation>
    <scope>NUCLEOTIDE SEQUENCE [LARGE SCALE GENOMIC DNA]</scope>
    <source>
        <strain evidence="2">MRouAeg1</strain>
        <tissue evidence="2">Muscle</tissue>
    </source>
</reference>
<dbReference type="EMBL" id="JACASE010000010">
    <property type="protein sequence ID" value="KAF6431751.1"/>
    <property type="molecule type" value="Genomic_DNA"/>
</dbReference>
<feature type="signal peptide" evidence="1">
    <location>
        <begin position="1"/>
        <end position="36"/>
    </location>
</feature>
<dbReference type="Proteomes" id="UP000593571">
    <property type="component" value="Unassembled WGS sequence"/>
</dbReference>
<evidence type="ECO:0000313" key="3">
    <source>
        <dbReference type="Proteomes" id="UP000593571"/>
    </source>
</evidence>
<protein>
    <recommendedName>
        <fullName evidence="4">Secreted protein</fullName>
    </recommendedName>
</protein>
<evidence type="ECO:0008006" key="4">
    <source>
        <dbReference type="Google" id="ProtNLM"/>
    </source>
</evidence>
<keyword evidence="1" id="KW-0732">Signal</keyword>
<comment type="caution">
    <text evidence="2">The sequence shown here is derived from an EMBL/GenBank/DDBJ whole genome shotgun (WGS) entry which is preliminary data.</text>
</comment>
<accession>A0A7J8E8U9</accession>
<organism evidence="2 3">
    <name type="scientific">Rousettus aegyptiacus</name>
    <name type="common">Egyptian fruit bat</name>
    <name type="synonym">Pteropus aegyptiacus</name>
    <dbReference type="NCBI Taxonomy" id="9407"/>
    <lineage>
        <taxon>Eukaryota</taxon>
        <taxon>Metazoa</taxon>
        <taxon>Chordata</taxon>
        <taxon>Craniata</taxon>
        <taxon>Vertebrata</taxon>
        <taxon>Euteleostomi</taxon>
        <taxon>Mammalia</taxon>
        <taxon>Eutheria</taxon>
        <taxon>Laurasiatheria</taxon>
        <taxon>Chiroptera</taxon>
        <taxon>Yinpterochiroptera</taxon>
        <taxon>Pteropodoidea</taxon>
        <taxon>Pteropodidae</taxon>
        <taxon>Rousettinae</taxon>
        <taxon>Rousettus</taxon>
    </lineage>
</organism>
<evidence type="ECO:0000256" key="1">
    <source>
        <dbReference type="SAM" id="SignalP"/>
    </source>
</evidence>
<keyword evidence="3" id="KW-1185">Reference proteome</keyword>
<evidence type="ECO:0000313" key="2">
    <source>
        <dbReference type="EMBL" id="KAF6431751.1"/>
    </source>
</evidence>
<dbReference type="AlphaFoldDB" id="A0A7J8E8U9"/>
<proteinExistence type="predicted"/>
<sequence>MTYSGPAVGHMRSHLGGSEFSFLWFILLVAAPRPGACPIHAWPLGVRTRCFLSGHRRLSASMALSAGRFGARGAQALLPLLRAPYIWGMRWVGLFRHFRREGLVLRIWVKMPLKEGLVVSVAVRDG</sequence>